<name>A0ABY1CE41_9FIRM</name>
<protein>
    <recommendedName>
        <fullName evidence="5">HTH cro/C1-type domain-containing protein</fullName>
    </recommendedName>
</protein>
<feature type="domain" description="HTH cro/C1-type" evidence="5">
    <location>
        <begin position="24"/>
        <end position="72"/>
    </location>
</feature>
<keyword evidence="3" id="KW-1133">Transmembrane helix</keyword>
<evidence type="ECO:0000256" key="1">
    <source>
        <dbReference type="ARBA" id="ARBA00004127"/>
    </source>
</evidence>
<dbReference type="SUPFAM" id="SSF47413">
    <property type="entry name" value="lambda repressor-like DNA-binding domains"/>
    <property type="match status" value="1"/>
</dbReference>
<dbReference type="PROSITE" id="PS50943">
    <property type="entry name" value="HTH_CROC1"/>
    <property type="match status" value="1"/>
</dbReference>
<organism evidence="6 7">
    <name type="scientific">Lacrimispora sphenoides JCM 1415</name>
    <dbReference type="NCBI Taxonomy" id="1297793"/>
    <lineage>
        <taxon>Bacteria</taxon>
        <taxon>Bacillati</taxon>
        <taxon>Bacillota</taxon>
        <taxon>Clostridia</taxon>
        <taxon>Lachnospirales</taxon>
        <taxon>Lachnospiraceae</taxon>
        <taxon>Lacrimispora</taxon>
    </lineage>
</organism>
<reference evidence="6 7" key="1">
    <citation type="submission" date="2016-10" db="EMBL/GenBank/DDBJ databases">
        <authorList>
            <person name="Varghese N."/>
            <person name="Submissions S."/>
        </authorList>
    </citation>
    <scope>NUCLEOTIDE SEQUENCE [LARGE SCALE GENOMIC DNA]</scope>
    <source>
        <strain evidence="6 7">ATCC 19403</strain>
    </source>
</reference>
<keyword evidence="4" id="KW-0472">Membrane</keyword>
<keyword evidence="2" id="KW-0812">Transmembrane</keyword>
<dbReference type="Pfam" id="PF06803">
    <property type="entry name" value="DUF1232"/>
    <property type="match status" value="1"/>
</dbReference>
<dbReference type="Gene3D" id="1.10.260.40">
    <property type="entry name" value="lambda repressor-like DNA-binding domains"/>
    <property type="match status" value="1"/>
</dbReference>
<dbReference type="InterPro" id="IPR010982">
    <property type="entry name" value="Lambda_DNA-bd_dom_sf"/>
</dbReference>
<dbReference type="SMART" id="SM00530">
    <property type="entry name" value="HTH_XRE"/>
    <property type="match status" value="1"/>
</dbReference>
<evidence type="ECO:0000256" key="4">
    <source>
        <dbReference type="ARBA" id="ARBA00023136"/>
    </source>
</evidence>
<keyword evidence="7" id="KW-1185">Reference proteome</keyword>
<dbReference type="EMBL" id="LT630003">
    <property type="protein sequence ID" value="SET97501.1"/>
    <property type="molecule type" value="Genomic_DNA"/>
</dbReference>
<proteinExistence type="predicted"/>
<evidence type="ECO:0000256" key="3">
    <source>
        <dbReference type="ARBA" id="ARBA00022989"/>
    </source>
</evidence>
<dbReference type="Proteomes" id="UP000198970">
    <property type="component" value="Chromosome I"/>
</dbReference>
<dbReference type="InterPro" id="IPR001387">
    <property type="entry name" value="Cro/C1-type_HTH"/>
</dbReference>
<comment type="subcellular location">
    <subcellularLocation>
        <location evidence="1">Endomembrane system</location>
        <topology evidence="1">Multi-pass membrane protein</topology>
    </subcellularLocation>
</comment>
<dbReference type="InterPro" id="IPR010652">
    <property type="entry name" value="DUF1232"/>
</dbReference>
<accession>A0ABY1CE41</accession>
<gene>
    <name evidence="6" type="ORF">SAMN02745906_3570</name>
</gene>
<evidence type="ECO:0000259" key="5">
    <source>
        <dbReference type="PROSITE" id="PS50943"/>
    </source>
</evidence>
<sequence>MDLNGVPDEGTSQLGAIVNAAAAKQSLSLRKLSALSGISASSISRIISGKQAANMHHLQQFSKYLDVPMEQLLRAVGVEVGSNISPNSEFIIKIIQDILQSYGIELDDVIVDMQKELKKYEQYAKTEAGKELIHSGFHSKIKELNGEGIIIEQLKRLYELFCSADIDPCIHPIIGSALLYLILTPDVIPDYVFPIGYLDDAIAVSLTVSRLLNEFHITL</sequence>
<dbReference type="Pfam" id="PF01381">
    <property type="entry name" value="HTH_3"/>
    <property type="match status" value="1"/>
</dbReference>
<evidence type="ECO:0000313" key="7">
    <source>
        <dbReference type="Proteomes" id="UP000198970"/>
    </source>
</evidence>
<evidence type="ECO:0000313" key="6">
    <source>
        <dbReference type="EMBL" id="SET97501.1"/>
    </source>
</evidence>
<evidence type="ECO:0000256" key="2">
    <source>
        <dbReference type="ARBA" id="ARBA00022692"/>
    </source>
</evidence>